<comment type="caution">
    <text evidence="1">The sequence shown here is derived from an EMBL/GenBank/DDBJ whole genome shotgun (WGS) entry which is preliminary data.</text>
</comment>
<sequence length="164" mass="18522">MTMDSAEPLHVGGTRFSIDCFPLDAYLASLPSRPFLRGWPSCSNGYYAEWEIQHRGHDRVLCLARLSAQAADALALFPHAQHPIDATWFSGILRASRGRRRYTGYPPQPFWDDELCLDIAAGKVVREWALDLRAVPDQTDDEVRQSLPSFLWPARLREQAGPAE</sequence>
<dbReference type="AlphaFoldDB" id="A0A2G8TKQ0"/>
<gene>
    <name evidence="1" type="ORF">CR105_00205</name>
</gene>
<name>A0A2G8TKQ0_9BURK</name>
<dbReference type="OrthoDB" id="8758026at2"/>
<evidence type="ECO:0000313" key="2">
    <source>
        <dbReference type="Proteomes" id="UP000230390"/>
    </source>
</evidence>
<reference evidence="1 2" key="1">
    <citation type="submission" date="2017-10" db="EMBL/GenBank/DDBJ databases">
        <title>Massilia psychrophilum sp. nov., a novel purple-pigmented bacterium isolated from Tianshan glacier, Xinjiang Municipality, China.</title>
        <authorList>
            <person name="Wang H."/>
        </authorList>
    </citation>
    <scope>NUCLEOTIDE SEQUENCE [LARGE SCALE GENOMIC DNA]</scope>
    <source>
        <strain evidence="1 2">JCM 30074</strain>
    </source>
</reference>
<keyword evidence="2" id="KW-1185">Reference proteome</keyword>
<accession>A0A2G8TKQ0</accession>
<dbReference type="Proteomes" id="UP000230390">
    <property type="component" value="Unassembled WGS sequence"/>
</dbReference>
<proteinExistence type="predicted"/>
<evidence type="ECO:0000313" key="1">
    <source>
        <dbReference type="EMBL" id="PIL46621.1"/>
    </source>
</evidence>
<organism evidence="1 2">
    <name type="scientific">Massilia eurypsychrophila</name>
    <dbReference type="NCBI Taxonomy" id="1485217"/>
    <lineage>
        <taxon>Bacteria</taxon>
        <taxon>Pseudomonadati</taxon>
        <taxon>Pseudomonadota</taxon>
        <taxon>Betaproteobacteria</taxon>
        <taxon>Burkholderiales</taxon>
        <taxon>Oxalobacteraceae</taxon>
        <taxon>Telluria group</taxon>
        <taxon>Massilia</taxon>
    </lineage>
</organism>
<dbReference type="RefSeq" id="WP_099786422.1">
    <property type="nucleotide sequence ID" value="NZ_JBHLYV010000100.1"/>
</dbReference>
<dbReference type="EMBL" id="PDOC01000001">
    <property type="protein sequence ID" value="PIL46621.1"/>
    <property type="molecule type" value="Genomic_DNA"/>
</dbReference>
<protein>
    <submittedName>
        <fullName evidence="1">Uncharacterized protein</fullName>
    </submittedName>
</protein>